<gene>
    <name evidence="2" type="ORF">NQU55_15415</name>
</gene>
<proteinExistence type="predicted"/>
<accession>A0A9X2LHP3</accession>
<name>A0A9X2LHP3_9ACTN</name>
<sequence>MAERARAAARQLGLHVADVTAAPRGRGTTFFAVTADEGPVVVKWYAGDGHGITERVARSDELRRRGHPTARTLVHGPSPGGYTLVQERMPGAPAVRGPGPEALQELRAAVELQAGAGEGGPREQCWIAAAVRDDAMGWWAAARARSARAARLCDRLGAWLAAVPAPQPRTDLVFGDLNFTNVLVAGDRLSGIVDIDLLNAGDRCLDLARLAFEYELLRGRMRGGDGRIAGHRDDPVDVLAEDVLRISGRGGWRQAVAFIAVARLGWRPPDGRRDPQEPTLRVTERLMGRPYD</sequence>
<evidence type="ECO:0000313" key="3">
    <source>
        <dbReference type="Proteomes" id="UP001142374"/>
    </source>
</evidence>
<dbReference type="InterPro" id="IPR002575">
    <property type="entry name" value="Aminoglycoside_PTrfase"/>
</dbReference>
<dbReference type="InterPro" id="IPR011009">
    <property type="entry name" value="Kinase-like_dom_sf"/>
</dbReference>
<organism evidence="2 3">
    <name type="scientific">Streptomyces telluris</name>
    <dbReference type="NCBI Taxonomy" id="2720021"/>
    <lineage>
        <taxon>Bacteria</taxon>
        <taxon>Bacillati</taxon>
        <taxon>Actinomycetota</taxon>
        <taxon>Actinomycetes</taxon>
        <taxon>Kitasatosporales</taxon>
        <taxon>Streptomycetaceae</taxon>
        <taxon>Streptomyces</taxon>
    </lineage>
</organism>
<protein>
    <submittedName>
        <fullName evidence="2">Phosphotransferase</fullName>
    </submittedName>
</protein>
<dbReference type="Gene3D" id="3.90.1200.10">
    <property type="match status" value="1"/>
</dbReference>
<dbReference type="SUPFAM" id="SSF56112">
    <property type="entry name" value="Protein kinase-like (PK-like)"/>
    <property type="match status" value="1"/>
</dbReference>
<dbReference type="EMBL" id="JANIID010000012">
    <property type="protein sequence ID" value="MCQ8771144.1"/>
    <property type="molecule type" value="Genomic_DNA"/>
</dbReference>
<feature type="domain" description="Aminoglycoside phosphotransferase" evidence="1">
    <location>
        <begin position="21"/>
        <end position="212"/>
    </location>
</feature>
<dbReference type="Pfam" id="PF01636">
    <property type="entry name" value="APH"/>
    <property type="match status" value="1"/>
</dbReference>
<dbReference type="Proteomes" id="UP001142374">
    <property type="component" value="Unassembled WGS sequence"/>
</dbReference>
<dbReference type="AlphaFoldDB" id="A0A9X2LHP3"/>
<evidence type="ECO:0000313" key="2">
    <source>
        <dbReference type="EMBL" id="MCQ8771144.1"/>
    </source>
</evidence>
<keyword evidence="3" id="KW-1185">Reference proteome</keyword>
<evidence type="ECO:0000259" key="1">
    <source>
        <dbReference type="Pfam" id="PF01636"/>
    </source>
</evidence>
<comment type="caution">
    <text evidence="2">The sequence shown here is derived from an EMBL/GenBank/DDBJ whole genome shotgun (WGS) entry which is preliminary data.</text>
</comment>
<reference evidence="2" key="1">
    <citation type="submission" date="2022-06" db="EMBL/GenBank/DDBJ databases">
        <title>WGS of actinobacteria.</title>
        <authorList>
            <person name="Thawai C."/>
        </authorList>
    </citation>
    <scope>NUCLEOTIDE SEQUENCE</scope>
    <source>
        <strain evidence="2">AA8</strain>
    </source>
</reference>
<dbReference type="RefSeq" id="WP_240976811.1">
    <property type="nucleotide sequence ID" value="NZ_JAATER010000377.1"/>
</dbReference>